<comment type="caution">
    <text evidence="4">The sequence shown here is derived from an EMBL/GenBank/DDBJ whole genome shotgun (WGS) entry which is preliminary data.</text>
</comment>
<feature type="region of interest" description="Disordered" evidence="3">
    <location>
        <begin position="132"/>
        <end position="160"/>
    </location>
</feature>
<dbReference type="GO" id="GO:0042995">
    <property type="term" value="C:cell projection"/>
    <property type="evidence" value="ECO:0007669"/>
    <property type="project" value="UniProtKB-SubCell"/>
</dbReference>
<dbReference type="Proteomes" id="UP000236370">
    <property type="component" value="Unassembled WGS sequence"/>
</dbReference>
<dbReference type="AlphaFoldDB" id="A0A2J8KJQ7"/>
<proteinExistence type="predicted"/>
<dbReference type="PANTHER" id="PTHR46613:SF1">
    <property type="entry name" value="RADIAL SPOKE HEAD 10 HOMOLOG B-RELATED"/>
    <property type="match status" value="1"/>
</dbReference>
<evidence type="ECO:0000256" key="2">
    <source>
        <dbReference type="ARBA" id="ARBA00023273"/>
    </source>
</evidence>
<dbReference type="PANTHER" id="PTHR46613">
    <property type="entry name" value="RADIAL SPOKE HEAD 10 HOMOLOG B-RELATED"/>
    <property type="match status" value="1"/>
</dbReference>
<name>A0A2J8KJQ7_PANTR</name>
<protein>
    <submittedName>
        <fullName evidence="4">Uncharacterized protein</fullName>
    </submittedName>
</protein>
<evidence type="ECO:0000313" key="5">
    <source>
        <dbReference type="Proteomes" id="UP000236370"/>
    </source>
</evidence>
<evidence type="ECO:0000313" key="4">
    <source>
        <dbReference type="EMBL" id="PNI35264.1"/>
    </source>
</evidence>
<accession>A0A2J8KJQ7</accession>
<evidence type="ECO:0000256" key="1">
    <source>
        <dbReference type="ARBA" id="ARBA00004316"/>
    </source>
</evidence>
<evidence type="ECO:0000256" key="3">
    <source>
        <dbReference type="SAM" id="MobiDB-lite"/>
    </source>
</evidence>
<sequence>MQKPKIKKSVSDERVSKMNFKSTGKGITFFSSESEKYERPKDDRKEEFNTWVNNMYVFFVNTLFHAYKREEAIKEKIRADRLRSTAQAQQRKMEDDELEARLNIFILREEEAKRHDYEVDITVIKEPADVSSSHLILDPPKEDVTVSPSSKTITSKKKKK</sequence>
<comment type="subcellular location">
    <subcellularLocation>
        <location evidence="1">Cell projection</location>
    </subcellularLocation>
</comment>
<dbReference type="EMBL" id="NBAG03000362">
    <property type="protein sequence ID" value="PNI35264.1"/>
    <property type="molecule type" value="Genomic_DNA"/>
</dbReference>
<reference evidence="4 5" key="1">
    <citation type="submission" date="2017-12" db="EMBL/GenBank/DDBJ databases">
        <title>High-resolution comparative analysis of great ape genomes.</title>
        <authorList>
            <person name="Pollen A."/>
            <person name="Hastie A."/>
            <person name="Hormozdiari F."/>
            <person name="Dougherty M."/>
            <person name="Liu R."/>
            <person name="Chaisson M."/>
            <person name="Hoppe E."/>
            <person name="Hill C."/>
            <person name="Pang A."/>
            <person name="Hillier L."/>
            <person name="Baker C."/>
            <person name="Armstrong J."/>
            <person name="Shendure J."/>
            <person name="Paten B."/>
            <person name="Wilson R."/>
            <person name="Chao H."/>
            <person name="Schneider V."/>
            <person name="Ventura M."/>
            <person name="Kronenberg Z."/>
            <person name="Murali S."/>
            <person name="Gordon D."/>
            <person name="Cantsilieris S."/>
            <person name="Munson K."/>
            <person name="Nelson B."/>
            <person name="Raja A."/>
            <person name="Underwood J."/>
            <person name="Diekhans M."/>
            <person name="Fiddes I."/>
            <person name="Haussler D."/>
            <person name="Eichler E."/>
        </authorList>
    </citation>
    <scope>NUCLEOTIDE SEQUENCE [LARGE SCALE GENOMIC DNA]</scope>
    <source>
        <strain evidence="4">Yerkes chimp pedigree #C0471</strain>
    </source>
</reference>
<keyword evidence="2" id="KW-0966">Cell projection</keyword>
<gene>
    <name evidence="4" type="ORF">CK820_G0038397</name>
</gene>
<organism evidence="4 5">
    <name type="scientific">Pan troglodytes</name>
    <name type="common">Chimpanzee</name>
    <dbReference type="NCBI Taxonomy" id="9598"/>
    <lineage>
        <taxon>Eukaryota</taxon>
        <taxon>Metazoa</taxon>
        <taxon>Chordata</taxon>
        <taxon>Craniata</taxon>
        <taxon>Vertebrata</taxon>
        <taxon>Euteleostomi</taxon>
        <taxon>Mammalia</taxon>
        <taxon>Eutheria</taxon>
        <taxon>Euarchontoglires</taxon>
        <taxon>Primates</taxon>
        <taxon>Haplorrhini</taxon>
        <taxon>Catarrhini</taxon>
        <taxon>Hominidae</taxon>
        <taxon>Pan</taxon>
    </lineage>
</organism>